<name>A0ABU5U395_9CYAN</name>
<accession>A0ABU5U395</accession>
<reference evidence="1 2" key="1">
    <citation type="submission" date="2023-12" db="EMBL/GenBank/DDBJ databases">
        <title>Baltic Sea Cyanobacteria.</title>
        <authorList>
            <person name="Delbaje E."/>
            <person name="Fewer D.P."/>
            <person name="Shishido T.K."/>
        </authorList>
    </citation>
    <scope>NUCLEOTIDE SEQUENCE [LARGE SCALE GENOMIC DNA]</scope>
    <source>
        <strain evidence="1 2">CCNP 1315</strain>
    </source>
</reference>
<evidence type="ECO:0008006" key="3">
    <source>
        <dbReference type="Google" id="ProtNLM"/>
    </source>
</evidence>
<comment type="caution">
    <text evidence="1">The sequence shown here is derived from an EMBL/GenBank/DDBJ whole genome shotgun (WGS) entry which is preliminary data.</text>
</comment>
<organism evidence="1 2">
    <name type="scientific">Limnoraphis robusta CCNP1315</name>
    <dbReference type="NCBI Taxonomy" id="3110306"/>
    <lineage>
        <taxon>Bacteria</taxon>
        <taxon>Bacillati</taxon>
        <taxon>Cyanobacteriota</taxon>
        <taxon>Cyanophyceae</taxon>
        <taxon>Oscillatoriophycideae</taxon>
        <taxon>Oscillatoriales</taxon>
        <taxon>Sirenicapillariaceae</taxon>
        <taxon>Limnoraphis</taxon>
    </lineage>
</organism>
<sequence>MASRQDRLTIDIQGFRSALETYAEQTHRSTSGVIRLFIEEGLKRHAPHLLESEESLSGEDNEDAIALEIFRTMLNNESPNKAQIFLLASKLKISPEIVASLIERCGNGDTIRNSK</sequence>
<dbReference type="RefSeq" id="WP_323219959.1">
    <property type="nucleotide sequence ID" value="NZ_JAYGHT010000135.1"/>
</dbReference>
<dbReference type="EMBL" id="JAYGHT010000135">
    <property type="protein sequence ID" value="MEA5521624.1"/>
    <property type="molecule type" value="Genomic_DNA"/>
</dbReference>
<protein>
    <recommendedName>
        <fullName evidence="3">Ribbon-helix-helix protein CopG domain-containing protein</fullName>
    </recommendedName>
</protein>
<gene>
    <name evidence="1" type="ORF">VB854_22045</name>
</gene>
<evidence type="ECO:0000313" key="2">
    <source>
        <dbReference type="Proteomes" id="UP001301728"/>
    </source>
</evidence>
<evidence type="ECO:0000313" key="1">
    <source>
        <dbReference type="EMBL" id="MEA5521624.1"/>
    </source>
</evidence>
<proteinExistence type="predicted"/>
<keyword evidence="2" id="KW-1185">Reference proteome</keyword>
<dbReference type="Proteomes" id="UP001301728">
    <property type="component" value="Unassembled WGS sequence"/>
</dbReference>